<dbReference type="EMBL" id="WUAV01000005">
    <property type="protein sequence ID" value="KAF1752908.1"/>
    <property type="molecule type" value="Genomic_DNA"/>
</dbReference>
<evidence type="ECO:0000313" key="3">
    <source>
        <dbReference type="EMBL" id="KAF1752908.1"/>
    </source>
</evidence>
<dbReference type="InterPro" id="IPR043504">
    <property type="entry name" value="Peptidase_S1_PA_chymotrypsin"/>
</dbReference>
<dbReference type="SUPFAM" id="SSF50494">
    <property type="entry name" value="Trypsin-like serine proteases"/>
    <property type="match status" value="1"/>
</dbReference>
<dbReference type="InterPro" id="IPR005514">
    <property type="entry name" value="DUF316"/>
</dbReference>
<organism evidence="3 4">
    <name type="scientific">Caenorhabditis remanei</name>
    <name type="common">Caenorhabditis vulgaris</name>
    <dbReference type="NCBI Taxonomy" id="31234"/>
    <lineage>
        <taxon>Eukaryota</taxon>
        <taxon>Metazoa</taxon>
        <taxon>Ecdysozoa</taxon>
        <taxon>Nematoda</taxon>
        <taxon>Chromadorea</taxon>
        <taxon>Rhabditida</taxon>
        <taxon>Rhabditina</taxon>
        <taxon>Rhabditomorpha</taxon>
        <taxon>Rhabditoidea</taxon>
        <taxon>Rhabditidae</taxon>
        <taxon>Peloderinae</taxon>
        <taxon>Caenorhabditis</taxon>
    </lineage>
</organism>
<feature type="compositionally biased region" description="Low complexity" evidence="1">
    <location>
        <begin position="335"/>
        <end position="355"/>
    </location>
</feature>
<proteinExistence type="predicted"/>
<gene>
    <name evidence="3" type="ORF">GCK72_019463</name>
</gene>
<dbReference type="PANTHER" id="PTHR22596:SF5">
    <property type="entry name" value="PEPTIDASE S1 DOMAIN-CONTAINING PROTEIN"/>
    <property type="match status" value="1"/>
</dbReference>
<feature type="signal peptide" evidence="2">
    <location>
        <begin position="1"/>
        <end position="20"/>
    </location>
</feature>
<evidence type="ECO:0000313" key="4">
    <source>
        <dbReference type="Proteomes" id="UP000483820"/>
    </source>
</evidence>
<accession>A0A6A5GCP1</accession>
<name>A0A6A5GCP1_CAERE</name>
<dbReference type="PANTHER" id="PTHR22596">
    <property type="entry name" value="TRYPSIN-LIKE PROTEASE PROTEIN 6"/>
    <property type="match status" value="1"/>
</dbReference>
<evidence type="ECO:0000256" key="2">
    <source>
        <dbReference type="SAM" id="SignalP"/>
    </source>
</evidence>
<dbReference type="GeneID" id="9838846"/>
<dbReference type="KEGG" id="crq:GCK72_019463"/>
<evidence type="ECO:0008006" key="5">
    <source>
        <dbReference type="Google" id="ProtNLM"/>
    </source>
</evidence>
<dbReference type="CTD" id="9838846"/>
<dbReference type="RefSeq" id="XP_003115281.2">
    <property type="nucleotide sequence ID" value="XM_003115233.2"/>
</dbReference>
<dbReference type="AlphaFoldDB" id="A0A6A5GCP1"/>
<evidence type="ECO:0000256" key="1">
    <source>
        <dbReference type="SAM" id="MobiDB-lite"/>
    </source>
</evidence>
<comment type="caution">
    <text evidence="3">The sequence shown here is derived from an EMBL/GenBank/DDBJ whole genome shotgun (WGS) entry which is preliminary data.</text>
</comment>
<dbReference type="Pfam" id="PF03761">
    <property type="entry name" value="DUF316"/>
    <property type="match status" value="1"/>
</dbReference>
<protein>
    <recommendedName>
        <fullName evidence="5">Peptidase S1 domain-containing protein</fullName>
    </recommendedName>
</protein>
<dbReference type="InterPro" id="IPR009003">
    <property type="entry name" value="Peptidase_S1_PA"/>
</dbReference>
<keyword evidence="2" id="KW-0732">Signal</keyword>
<sequence length="404" mass="44812">MTSQHVFCLLLLVATVTAWADYGDRQFPKKLSYSENLALQQSCGRDAHYRTKVLNGDGPQDYPWAAVVNVKGLLTASVISPRHILLFNVFEMDKEGNRTILNDTKVIETGYCDDDNDWVLPKEVHPLFHVKFVNEQFGEASANRIRRIVALSGCDFIDPYKPLILELENDLTFDKTHGAICIPKKQEGSSVSLVENDEPFTVFGLGPKGKILTAAQFTKKECNQENRGNEHVYNHVFCGKPVNASRGLCAGDFGGGAITNIDGRNVIVGVYAEGNVRCDNAPQYHQEPEFIDITAYAGEICRHTGVCPDAVDILGTSTDGVYIPGEETETETTEESYATEPSTTESTESPETGSTFSLETIIAETYEKMKLNNCSANEHKEEQPKEIHIHIHLDKDAKVNIDNF</sequence>
<reference evidence="3 4" key="1">
    <citation type="submission" date="2019-12" db="EMBL/GenBank/DDBJ databases">
        <title>Chromosome-level assembly of the Caenorhabditis remanei genome.</title>
        <authorList>
            <person name="Teterina A.A."/>
            <person name="Willis J.H."/>
            <person name="Phillips P.C."/>
        </authorList>
    </citation>
    <scope>NUCLEOTIDE SEQUENCE [LARGE SCALE GENOMIC DNA]</scope>
    <source>
        <strain evidence="3 4">PX506</strain>
        <tissue evidence="3">Whole organism</tissue>
    </source>
</reference>
<dbReference type="Gene3D" id="2.40.10.10">
    <property type="entry name" value="Trypsin-like serine proteases"/>
    <property type="match status" value="1"/>
</dbReference>
<feature type="region of interest" description="Disordered" evidence="1">
    <location>
        <begin position="318"/>
        <end position="356"/>
    </location>
</feature>
<dbReference type="Proteomes" id="UP000483820">
    <property type="component" value="Chromosome V"/>
</dbReference>
<feature type="chain" id="PRO_5025451126" description="Peptidase S1 domain-containing protein" evidence="2">
    <location>
        <begin position="21"/>
        <end position="404"/>
    </location>
</feature>